<dbReference type="GO" id="GO:0003700">
    <property type="term" value="F:DNA-binding transcription factor activity"/>
    <property type="evidence" value="ECO:0007669"/>
    <property type="project" value="InterPro"/>
</dbReference>
<dbReference type="Pfam" id="PF13411">
    <property type="entry name" value="MerR_1"/>
    <property type="match status" value="1"/>
</dbReference>
<keyword evidence="3" id="KW-0238">DNA-binding</keyword>
<evidence type="ECO:0000259" key="6">
    <source>
        <dbReference type="PROSITE" id="PS50937"/>
    </source>
</evidence>
<evidence type="ECO:0000256" key="4">
    <source>
        <dbReference type="ARBA" id="ARBA00023163"/>
    </source>
</evidence>
<proteinExistence type="predicted"/>
<dbReference type="InterPro" id="IPR000551">
    <property type="entry name" value="MerR-type_HTH_dom"/>
</dbReference>
<organism evidence="7 8">
    <name type="scientific">SAR86 cluster bacterium</name>
    <dbReference type="NCBI Taxonomy" id="2030880"/>
    <lineage>
        <taxon>Bacteria</taxon>
        <taxon>Pseudomonadati</taxon>
        <taxon>Pseudomonadota</taxon>
        <taxon>Gammaproteobacteria</taxon>
        <taxon>SAR86 cluster</taxon>
    </lineage>
</organism>
<accession>A0A520M9Z1</accession>
<protein>
    <submittedName>
        <fullName evidence="7">MerR family transcriptional regulator</fullName>
    </submittedName>
</protein>
<keyword evidence="4" id="KW-0804">Transcription</keyword>
<dbReference type="GO" id="GO:0003677">
    <property type="term" value="F:DNA binding"/>
    <property type="evidence" value="ECO:0007669"/>
    <property type="project" value="UniProtKB-KW"/>
</dbReference>
<dbReference type="PRINTS" id="PR00040">
    <property type="entry name" value="HTHMERR"/>
</dbReference>
<dbReference type="Proteomes" id="UP000318359">
    <property type="component" value="Unassembled WGS sequence"/>
</dbReference>
<keyword evidence="5" id="KW-0175">Coiled coil</keyword>
<evidence type="ECO:0000256" key="2">
    <source>
        <dbReference type="ARBA" id="ARBA00023015"/>
    </source>
</evidence>
<name>A0A520M9Z1_9GAMM</name>
<dbReference type="PANTHER" id="PTHR30204">
    <property type="entry name" value="REDOX-CYCLING DRUG-SENSING TRANSCRIPTIONAL ACTIVATOR SOXR"/>
    <property type="match status" value="1"/>
</dbReference>
<evidence type="ECO:0000256" key="1">
    <source>
        <dbReference type="ARBA" id="ARBA00022491"/>
    </source>
</evidence>
<feature type="coiled-coil region" evidence="5">
    <location>
        <begin position="89"/>
        <end position="116"/>
    </location>
</feature>
<gene>
    <name evidence="7" type="ORF">EVB00_01640</name>
</gene>
<keyword evidence="2" id="KW-0805">Transcription regulation</keyword>
<dbReference type="EMBL" id="SHBM01000017">
    <property type="protein sequence ID" value="RZO18052.1"/>
    <property type="molecule type" value="Genomic_DNA"/>
</dbReference>
<evidence type="ECO:0000256" key="3">
    <source>
        <dbReference type="ARBA" id="ARBA00023125"/>
    </source>
</evidence>
<evidence type="ECO:0000313" key="8">
    <source>
        <dbReference type="Proteomes" id="UP000318359"/>
    </source>
</evidence>
<sequence>MYNISEAAKETGLSKHTLRYYEKIELLAITKDEKGHRIYKQADLGALTFIKCLTKTGMALDQIKEMSRLALVKPEENAERILYLLQMHKEKILSDLKESKESLKMIEAKIELALNL</sequence>
<dbReference type="Gene3D" id="1.10.1660.10">
    <property type="match status" value="1"/>
</dbReference>
<evidence type="ECO:0000313" key="7">
    <source>
        <dbReference type="EMBL" id="RZO18052.1"/>
    </source>
</evidence>
<dbReference type="AlphaFoldDB" id="A0A520M9Z1"/>
<dbReference type="InterPro" id="IPR009061">
    <property type="entry name" value="DNA-bd_dom_put_sf"/>
</dbReference>
<evidence type="ECO:0000256" key="5">
    <source>
        <dbReference type="SAM" id="Coils"/>
    </source>
</evidence>
<dbReference type="PROSITE" id="PS50937">
    <property type="entry name" value="HTH_MERR_2"/>
    <property type="match status" value="1"/>
</dbReference>
<feature type="domain" description="HTH merR-type" evidence="6">
    <location>
        <begin position="1"/>
        <end position="69"/>
    </location>
</feature>
<dbReference type="SMART" id="SM00422">
    <property type="entry name" value="HTH_MERR"/>
    <property type="match status" value="1"/>
</dbReference>
<dbReference type="PANTHER" id="PTHR30204:SF69">
    <property type="entry name" value="MERR-FAMILY TRANSCRIPTIONAL REGULATOR"/>
    <property type="match status" value="1"/>
</dbReference>
<keyword evidence="1" id="KW-0678">Repressor</keyword>
<dbReference type="InterPro" id="IPR047057">
    <property type="entry name" value="MerR_fam"/>
</dbReference>
<dbReference type="SUPFAM" id="SSF46955">
    <property type="entry name" value="Putative DNA-binding domain"/>
    <property type="match status" value="1"/>
</dbReference>
<reference evidence="7 8" key="1">
    <citation type="submission" date="2019-02" db="EMBL/GenBank/DDBJ databases">
        <title>Prokaryotic population dynamics and viral predation in marine succession experiment using metagenomics: the confinement effect.</title>
        <authorList>
            <person name="Haro-Moreno J.M."/>
            <person name="Rodriguez-Valera F."/>
            <person name="Lopez-Perez M."/>
        </authorList>
    </citation>
    <scope>NUCLEOTIDE SEQUENCE [LARGE SCALE GENOMIC DNA]</scope>
    <source>
        <strain evidence="7">MED-G167</strain>
    </source>
</reference>
<comment type="caution">
    <text evidence="7">The sequence shown here is derived from an EMBL/GenBank/DDBJ whole genome shotgun (WGS) entry which is preliminary data.</text>
</comment>